<evidence type="ECO:0000256" key="1">
    <source>
        <dbReference type="SAM" id="Phobius"/>
    </source>
</evidence>
<dbReference type="Gene3D" id="2.60.40.10">
    <property type="entry name" value="Immunoglobulins"/>
    <property type="match status" value="1"/>
</dbReference>
<name>A0ABQ8MNQ8_LABRO</name>
<evidence type="ECO:0000313" key="4">
    <source>
        <dbReference type="EMBL" id="KAI2664454.1"/>
    </source>
</evidence>
<organism evidence="4 5">
    <name type="scientific">Labeo rohita</name>
    <name type="common">Indian major carp</name>
    <name type="synonym">Cyprinus rohita</name>
    <dbReference type="NCBI Taxonomy" id="84645"/>
    <lineage>
        <taxon>Eukaryota</taxon>
        <taxon>Metazoa</taxon>
        <taxon>Chordata</taxon>
        <taxon>Craniata</taxon>
        <taxon>Vertebrata</taxon>
        <taxon>Euteleostomi</taxon>
        <taxon>Actinopterygii</taxon>
        <taxon>Neopterygii</taxon>
        <taxon>Teleostei</taxon>
        <taxon>Ostariophysi</taxon>
        <taxon>Cypriniformes</taxon>
        <taxon>Cyprinidae</taxon>
        <taxon>Labeoninae</taxon>
        <taxon>Labeonini</taxon>
        <taxon>Labeo</taxon>
    </lineage>
</organism>
<evidence type="ECO:0000313" key="5">
    <source>
        <dbReference type="Proteomes" id="UP000830375"/>
    </source>
</evidence>
<keyword evidence="1" id="KW-1133">Transmembrane helix</keyword>
<accession>A0ABQ8MNQ8</accession>
<dbReference type="PANTHER" id="PTHR20859:SF53">
    <property type="entry name" value="INTERLEUKIN-22 RECEPTOR SUBUNIT ALPHA-1"/>
    <property type="match status" value="1"/>
</dbReference>
<keyword evidence="1" id="KW-0472">Membrane</keyword>
<feature type="chain" id="PRO_5045514812" evidence="2">
    <location>
        <begin position="23"/>
        <end position="307"/>
    </location>
</feature>
<reference evidence="4 5" key="1">
    <citation type="submission" date="2022-01" db="EMBL/GenBank/DDBJ databases">
        <title>A high-quality chromosome-level genome assembly of rohu carp, Labeo rohita.</title>
        <authorList>
            <person name="Arick M.A. II"/>
            <person name="Hsu C.-Y."/>
            <person name="Magbanua Z."/>
            <person name="Pechanova O."/>
            <person name="Grover C."/>
            <person name="Miller E."/>
            <person name="Thrash A."/>
            <person name="Ezzel L."/>
            <person name="Alam S."/>
            <person name="Benzie J."/>
            <person name="Hamilton M."/>
            <person name="Karsi A."/>
            <person name="Lawrence M.L."/>
            <person name="Peterson D.G."/>
        </authorList>
    </citation>
    <scope>NUCLEOTIDE SEQUENCE [LARGE SCALE GENOMIC DNA]</scope>
    <source>
        <strain evidence="5">BAU-BD-2019</strain>
        <tissue evidence="4">Blood</tissue>
    </source>
</reference>
<keyword evidence="5" id="KW-1185">Reference proteome</keyword>
<keyword evidence="4" id="KW-0675">Receptor</keyword>
<protein>
    <submittedName>
        <fullName evidence="4">Interferon gamma receptor 2</fullName>
    </submittedName>
</protein>
<dbReference type="InterPro" id="IPR013783">
    <property type="entry name" value="Ig-like_fold"/>
</dbReference>
<keyword evidence="2" id="KW-0732">Signal</keyword>
<feature type="domain" description="Interferon/interleukin receptor" evidence="3">
    <location>
        <begin position="105"/>
        <end position="204"/>
    </location>
</feature>
<keyword evidence="1" id="KW-0812">Transmembrane</keyword>
<dbReference type="EMBL" id="JACTAM010000005">
    <property type="protein sequence ID" value="KAI2664454.1"/>
    <property type="molecule type" value="Genomic_DNA"/>
</dbReference>
<comment type="caution">
    <text evidence="4">The sequence shown here is derived from an EMBL/GenBank/DDBJ whole genome shotgun (WGS) entry which is preliminary data.</text>
</comment>
<dbReference type="InterPro" id="IPR015373">
    <property type="entry name" value="Interferon/interleukin_rcp_dom"/>
</dbReference>
<dbReference type="Proteomes" id="UP000830375">
    <property type="component" value="Unassembled WGS sequence"/>
</dbReference>
<dbReference type="Pfam" id="PF09294">
    <property type="entry name" value="Interfer-bind"/>
    <property type="match status" value="1"/>
</dbReference>
<dbReference type="PANTHER" id="PTHR20859">
    <property type="entry name" value="INTERFERON/INTERLEUKIN RECEPTOR"/>
    <property type="match status" value="1"/>
</dbReference>
<feature type="signal peptide" evidence="2">
    <location>
        <begin position="1"/>
        <end position="22"/>
    </location>
</feature>
<sequence length="307" mass="35728">MIRHICVGAVLMLLFDIEGTFCLNPPQDVKISRSNLHKSDEWYNVTSHNRTDLKFYITPEFYGAIFRVRAEKGGNVSEWQDSKKVECVNVNSCVPVMKLFVKPETVCVTLSHMDESLKNEYGDHIEFDVSFWKMDNAGSKVSCLLQLVHSLYFTKRTIEHFITKSKNECFPKLESEQNYCFQVQYLLYENPHGNVSNQTCVFTPESPEMIKRRALLFSILTTLLVTAMCGVCIFLLFKHHKKIKKFLQPLPLEIPRHYQEFFRYGEFPLKTCPSSQSLRSYDMITVIENSNVEQKSQEEEQENKSLS</sequence>
<proteinExistence type="predicted"/>
<evidence type="ECO:0000256" key="2">
    <source>
        <dbReference type="SAM" id="SignalP"/>
    </source>
</evidence>
<dbReference type="SUPFAM" id="SSF49265">
    <property type="entry name" value="Fibronectin type III"/>
    <property type="match status" value="1"/>
</dbReference>
<gene>
    <name evidence="4" type="ORF">H4Q32_002665</name>
</gene>
<evidence type="ECO:0000259" key="3">
    <source>
        <dbReference type="Pfam" id="PF09294"/>
    </source>
</evidence>
<feature type="transmembrane region" description="Helical" evidence="1">
    <location>
        <begin position="214"/>
        <end position="237"/>
    </location>
</feature>
<dbReference type="InterPro" id="IPR050650">
    <property type="entry name" value="Type-II_Cytokine-TF_Rcpt"/>
</dbReference>
<dbReference type="InterPro" id="IPR036116">
    <property type="entry name" value="FN3_sf"/>
</dbReference>